<sequence length="113" mass="12858">MIPDMLDCKSGDRAGQGGVLTMRRQSIQSLRARHHSKQRRRWVGVKGSIRNGRRDPECPSARRLRMVREDTGSLMKVIPAPGWRPIKQLAVRVHFLQCGGILDDWSVLSLVFI</sequence>
<reference evidence="1" key="1">
    <citation type="submission" date="2020-08" db="EMBL/GenBank/DDBJ databases">
        <title>Multicomponent nature underlies the extraordinary mechanical properties of spider dragline silk.</title>
        <authorList>
            <person name="Kono N."/>
            <person name="Nakamura H."/>
            <person name="Mori M."/>
            <person name="Yoshida Y."/>
            <person name="Ohtoshi R."/>
            <person name="Malay A.D."/>
            <person name="Moran D.A.P."/>
            <person name="Tomita M."/>
            <person name="Numata K."/>
            <person name="Arakawa K."/>
        </authorList>
    </citation>
    <scope>NUCLEOTIDE SEQUENCE</scope>
</reference>
<dbReference type="EMBL" id="BMAU01021187">
    <property type="protein sequence ID" value="GFX95556.1"/>
    <property type="molecule type" value="Genomic_DNA"/>
</dbReference>
<name>A0A8X6RQ68_TRICX</name>
<proteinExistence type="predicted"/>
<organism evidence="1 2">
    <name type="scientific">Trichonephila clavipes</name>
    <name type="common">Golden silk orbweaver</name>
    <name type="synonym">Nephila clavipes</name>
    <dbReference type="NCBI Taxonomy" id="2585209"/>
    <lineage>
        <taxon>Eukaryota</taxon>
        <taxon>Metazoa</taxon>
        <taxon>Ecdysozoa</taxon>
        <taxon>Arthropoda</taxon>
        <taxon>Chelicerata</taxon>
        <taxon>Arachnida</taxon>
        <taxon>Araneae</taxon>
        <taxon>Araneomorphae</taxon>
        <taxon>Entelegynae</taxon>
        <taxon>Araneoidea</taxon>
        <taxon>Nephilidae</taxon>
        <taxon>Trichonephila</taxon>
    </lineage>
</organism>
<dbReference type="AlphaFoldDB" id="A0A8X6RQ68"/>
<evidence type="ECO:0000313" key="1">
    <source>
        <dbReference type="EMBL" id="GFX95556.1"/>
    </source>
</evidence>
<accession>A0A8X6RQ68</accession>
<dbReference type="Proteomes" id="UP000887159">
    <property type="component" value="Unassembled WGS sequence"/>
</dbReference>
<comment type="caution">
    <text evidence="1">The sequence shown here is derived from an EMBL/GenBank/DDBJ whole genome shotgun (WGS) entry which is preliminary data.</text>
</comment>
<evidence type="ECO:0000313" key="2">
    <source>
        <dbReference type="Proteomes" id="UP000887159"/>
    </source>
</evidence>
<gene>
    <name evidence="1" type="ORF">TNCV_4825711</name>
</gene>
<protein>
    <submittedName>
        <fullName evidence="1">Uncharacterized protein</fullName>
    </submittedName>
</protein>
<keyword evidence="2" id="KW-1185">Reference proteome</keyword>